<evidence type="ECO:0000313" key="2">
    <source>
        <dbReference type="EMBL" id="KPL71601.1"/>
    </source>
</evidence>
<feature type="transmembrane region" description="Helical" evidence="1">
    <location>
        <begin position="99"/>
        <end position="122"/>
    </location>
</feature>
<feature type="transmembrane region" description="Helical" evidence="1">
    <location>
        <begin position="311"/>
        <end position="344"/>
    </location>
</feature>
<feature type="transmembrane region" description="Helical" evidence="1">
    <location>
        <begin position="483"/>
        <end position="502"/>
    </location>
</feature>
<feature type="transmembrane region" description="Helical" evidence="1">
    <location>
        <begin position="509"/>
        <end position="530"/>
    </location>
</feature>
<keyword evidence="3" id="KW-1185">Reference proteome</keyword>
<gene>
    <name evidence="2" type="ORF">ADM99_08940</name>
</gene>
<feature type="transmembrane region" description="Helical" evidence="1">
    <location>
        <begin position="421"/>
        <end position="442"/>
    </location>
</feature>
<proteinExistence type="predicted"/>
<feature type="transmembrane region" description="Helical" evidence="1">
    <location>
        <begin position="288"/>
        <end position="305"/>
    </location>
</feature>
<dbReference type="EMBL" id="LGCK01000010">
    <property type="protein sequence ID" value="KPL71601.1"/>
    <property type="molecule type" value="Genomic_DNA"/>
</dbReference>
<feature type="transmembrane region" description="Helical" evidence="1">
    <location>
        <begin position="178"/>
        <end position="195"/>
    </location>
</feature>
<feature type="transmembrane region" description="Helical" evidence="1">
    <location>
        <begin position="356"/>
        <end position="377"/>
    </location>
</feature>
<dbReference type="STRING" id="229920.ADM99_08940"/>
<feature type="transmembrane region" description="Helical" evidence="1">
    <location>
        <begin position="454"/>
        <end position="471"/>
    </location>
</feature>
<feature type="transmembrane region" description="Helical" evidence="1">
    <location>
        <begin position="41"/>
        <end position="63"/>
    </location>
</feature>
<dbReference type="AlphaFoldDB" id="A0A0P6WYJ9"/>
<sequence length="661" mass="73540">MNFLLRNFQDFFILGIWCVMWMVGGYGLARYAFRIPNREQVMTGIALGLIIDTWLANILTLFIPAVPAFWLSAGLTLLIGFIFSLGTRINDWFKSTIPWGQLVCFAIITYIFTAMSRGLAIYDDYAHLPTLSMMAAGDLPPHFPLDPTVPYGYHYFLMLFAAQWMRLGGLYPWNALDLVRGISFGLMIILSYLWVSRLTFSKVGGLVGAMMAAFGMGTRWILLLLPESVINWLGQGMELIGSGRLTGDTLYTAINNNWGIEGAGPIGYPFAFANGILAPGVMNHGPNGSIGVVLILLLLLLFNRWRGWRGAVVTVALLAANLLIGETGSILMLGGMGLVILIRIIQTKSLKLPKPMWIWLLVLATGSLIGFLQGGALKDIAASMLDPEAASYQTVGFRIIWPPEIVSSHLGVLSLIKPGQLIVALIELGPALLVFPLLMIYGWKAYKASRWFEAAFIGSGLISLLMIVVEFSGSTGVRNTSRLYQFVGLSLFYFVPLAWMYVSRRKDTIKILAAGTAMIIMLGGFVLTGIQLPAIQQPVYSYFLSDLDVQMERDYWNKLEPGALVFDPIVSRAATIFARGSNANYTWYKSKPEWEKITASPDPYSLRAGGYQYAYFDQKAWDEIPQDALKKFNDPCVKTIKEVEDWRHDFRKLIDVSACVY</sequence>
<reference evidence="2 3" key="1">
    <citation type="submission" date="2015-07" db="EMBL/GenBank/DDBJ databases">
        <title>Genome sequence of Leptolinea tardivitalis DSM 16556.</title>
        <authorList>
            <person name="Hemp J."/>
            <person name="Ward L.M."/>
            <person name="Pace L.A."/>
            <person name="Fischer W.W."/>
        </authorList>
    </citation>
    <scope>NUCLEOTIDE SEQUENCE [LARGE SCALE GENOMIC DNA]</scope>
    <source>
        <strain evidence="2 3">YMTK-2</strain>
    </source>
</reference>
<dbReference type="Proteomes" id="UP000050430">
    <property type="component" value="Unassembled WGS sequence"/>
</dbReference>
<keyword evidence="1" id="KW-0812">Transmembrane</keyword>
<protein>
    <recommendedName>
        <fullName evidence="4">Glycosyltransferase RgtA/B/C/D-like domain-containing protein</fullName>
    </recommendedName>
</protein>
<evidence type="ECO:0000313" key="3">
    <source>
        <dbReference type="Proteomes" id="UP000050430"/>
    </source>
</evidence>
<comment type="caution">
    <text evidence="2">The sequence shown here is derived from an EMBL/GenBank/DDBJ whole genome shotgun (WGS) entry which is preliminary data.</text>
</comment>
<feature type="transmembrane region" description="Helical" evidence="1">
    <location>
        <begin position="69"/>
        <end position="87"/>
    </location>
</feature>
<feature type="transmembrane region" description="Helical" evidence="1">
    <location>
        <begin position="207"/>
        <end position="225"/>
    </location>
</feature>
<dbReference type="OrthoDB" id="164807at2"/>
<evidence type="ECO:0000256" key="1">
    <source>
        <dbReference type="SAM" id="Phobius"/>
    </source>
</evidence>
<evidence type="ECO:0008006" key="4">
    <source>
        <dbReference type="Google" id="ProtNLM"/>
    </source>
</evidence>
<keyword evidence="1" id="KW-0472">Membrane</keyword>
<dbReference type="RefSeq" id="WP_062420179.1">
    <property type="nucleotide sequence ID" value="NZ_BBYA01000001.1"/>
</dbReference>
<organism evidence="2 3">
    <name type="scientific">Leptolinea tardivitalis</name>
    <dbReference type="NCBI Taxonomy" id="229920"/>
    <lineage>
        <taxon>Bacteria</taxon>
        <taxon>Bacillati</taxon>
        <taxon>Chloroflexota</taxon>
        <taxon>Anaerolineae</taxon>
        <taxon>Anaerolineales</taxon>
        <taxon>Anaerolineaceae</taxon>
        <taxon>Leptolinea</taxon>
    </lineage>
</organism>
<name>A0A0P6WYJ9_9CHLR</name>
<accession>A0A0P6WYJ9</accession>
<feature type="transmembrane region" description="Helical" evidence="1">
    <location>
        <begin position="12"/>
        <end position="29"/>
    </location>
</feature>
<keyword evidence="1" id="KW-1133">Transmembrane helix</keyword>